<protein>
    <submittedName>
        <fullName evidence="1">Uncharacterized protein</fullName>
    </submittedName>
</protein>
<organism evidence="1 2">
    <name type="scientific">Terriglobus roseus</name>
    <dbReference type="NCBI Taxonomy" id="392734"/>
    <lineage>
        <taxon>Bacteria</taxon>
        <taxon>Pseudomonadati</taxon>
        <taxon>Acidobacteriota</taxon>
        <taxon>Terriglobia</taxon>
        <taxon>Terriglobales</taxon>
        <taxon>Acidobacteriaceae</taxon>
        <taxon>Terriglobus</taxon>
    </lineage>
</organism>
<evidence type="ECO:0000313" key="2">
    <source>
        <dbReference type="Proteomes" id="UP000182427"/>
    </source>
</evidence>
<keyword evidence="2" id="KW-1185">Reference proteome</keyword>
<name>A0A1G7HC03_9BACT</name>
<reference evidence="1 2" key="1">
    <citation type="submission" date="2016-10" db="EMBL/GenBank/DDBJ databases">
        <authorList>
            <person name="de Groot N.N."/>
        </authorList>
    </citation>
    <scope>NUCLEOTIDE SEQUENCE [LARGE SCALE GENOMIC DNA]</scope>
    <source>
        <strain evidence="1 2">GAS232</strain>
    </source>
</reference>
<gene>
    <name evidence="1" type="ORF">SAMN05444167_1005</name>
</gene>
<proteinExistence type="predicted"/>
<dbReference type="EMBL" id="LT629690">
    <property type="protein sequence ID" value="SDE97833.1"/>
    <property type="molecule type" value="Genomic_DNA"/>
</dbReference>
<dbReference type="Proteomes" id="UP000182427">
    <property type="component" value="Chromosome I"/>
</dbReference>
<evidence type="ECO:0000313" key="1">
    <source>
        <dbReference type="EMBL" id="SDE97833.1"/>
    </source>
</evidence>
<sequence length="180" mass="20115">MKSPCSNPDSTGSLHSRRRWYGVVSAFLGHSCRCEHDSLKSSASPSPFHALNIPYCFFPYPRSVSEIHLQNILQSSYAFRMSNPLPIIDIIVTASNETSIVSVSVAPSPQLHDTSQARTFQHDWSSLTEILGLCRETKDWAEKKLAARGCVHLGTFAYNALGKTPWLNSEKSRGILERDY</sequence>
<dbReference type="AlphaFoldDB" id="A0A1G7HC03"/>
<accession>A0A1G7HC03</accession>